<dbReference type="EMBL" id="LSYS01008070">
    <property type="protein sequence ID" value="OPJ69818.1"/>
    <property type="molecule type" value="Genomic_DNA"/>
</dbReference>
<organism evidence="1 2">
    <name type="scientific">Patagioenas fasciata monilis</name>
    <dbReference type="NCBI Taxonomy" id="372326"/>
    <lineage>
        <taxon>Eukaryota</taxon>
        <taxon>Metazoa</taxon>
        <taxon>Chordata</taxon>
        <taxon>Craniata</taxon>
        <taxon>Vertebrata</taxon>
        <taxon>Euteleostomi</taxon>
        <taxon>Archelosauria</taxon>
        <taxon>Archosauria</taxon>
        <taxon>Dinosauria</taxon>
        <taxon>Saurischia</taxon>
        <taxon>Theropoda</taxon>
        <taxon>Coelurosauria</taxon>
        <taxon>Aves</taxon>
        <taxon>Neognathae</taxon>
        <taxon>Neoaves</taxon>
        <taxon>Columbimorphae</taxon>
        <taxon>Columbiformes</taxon>
        <taxon>Columbidae</taxon>
        <taxon>Patagioenas</taxon>
    </lineage>
</organism>
<keyword evidence="2" id="KW-1185">Reference proteome</keyword>
<dbReference type="Proteomes" id="UP000190648">
    <property type="component" value="Unassembled WGS sequence"/>
</dbReference>
<gene>
    <name evidence="1" type="ORF">AV530_004459</name>
</gene>
<protein>
    <submittedName>
        <fullName evidence="1">Uncharacterized protein</fullName>
    </submittedName>
</protein>
<proteinExistence type="predicted"/>
<comment type="caution">
    <text evidence="1">The sequence shown here is derived from an EMBL/GenBank/DDBJ whole genome shotgun (WGS) entry which is preliminary data.</text>
</comment>
<evidence type="ECO:0000313" key="1">
    <source>
        <dbReference type="EMBL" id="OPJ69818.1"/>
    </source>
</evidence>
<evidence type="ECO:0000313" key="2">
    <source>
        <dbReference type="Proteomes" id="UP000190648"/>
    </source>
</evidence>
<sequence>MQVAEEEGRALCSCRWWKLHCFTDLGEETPARAANLDLCNTQKANLRRMRHKGSKLPMSYAPALQTEPELPARLPPGVALTETQAVACVLNIHFSCCTACKVLLSQTRHQQTAAVGAGV</sequence>
<accession>A0A1V4JC98</accession>
<dbReference type="AlphaFoldDB" id="A0A1V4JC98"/>
<name>A0A1V4JC98_PATFA</name>
<reference evidence="1 2" key="1">
    <citation type="submission" date="2016-02" db="EMBL/GenBank/DDBJ databases">
        <title>Band-tailed pigeon sequencing and assembly.</title>
        <authorList>
            <person name="Soares A.E."/>
            <person name="Novak B.J."/>
            <person name="Rice E.S."/>
            <person name="O'Connell B."/>
            <person name="Chang D."/>
            <person name="Weber S."/>
            <person name="Shapiro B."/>
        </authorList>
    </citation>
    <scope>NUCLEOTIDE SEQUENCE [LARGE SCALE GENOMIC DNA]</scope>
    <source>
        <strain evidence="1">BTP2013</strain>
        <tissue evidence="1">Blood</tissue>
    </source>
</reference>